<accession>A0A2T7D7T8</accession>
<dbReference type="PANTHER" id="PTHR44947">
    <property type="entry name" value="OS05G0501001 PROTEIN"/>
    <property type="match status" value="1"/>
</dbReference>
<dbReference type="EMBL" id="CM009754">
    <property type="protein sequence ID" value="PUZ51632.1"/>
    <property type="molecule type" value="Genomic_DNA"/>
</dbReference>
<evidence type="ECO:0000313" key="2">
    <source>
        <dbReference type="EMBL" id="PUZ51632.1"/>
    </source>
</evidence>
<protein>
    <recommendedName>
        <fullName evidence="4">Myb-like domain-containing protein</fullName>
    </recommendedName>
</protein>
<evidence type="ECO:0008006" key="4">
    <source>
        <dbReference type="Google" id="ProtNLM"/>
    </source>
</evidence>
<dbReference type="OrthoDB" id="1022043at2759"/>
<reference evidence="2 3" key="1">
    <citation type="submission" date="2018-04" db="EMBL/GenBank/DDBJ databases">
        <title>WGS assembly of Panicum hallii var. hallii HAL2.</title>
        <authorList>
            <person name="Lovell J."/>
            <person name="Jenkins J."/>
            <person name="Lowry D."/>
            <person name="Mamidi S."/>
            <person name="Sreedasyam A."/>
            <person name="Weng X."/>
            <person name="Barry K."/>
            <person name="Bonette J."/>
            <person name="Campitelli B."/>
            <person name="Daum C."/>
            <person name="Gordon S."/>
            <person name="Gould B."/>
            <person name="Lipzen A."/>
            <person name="MacQueen A."/>
            <person name="Palacio-Mejia J."/>
            <person name="Plott C."/>
            <person name="Shakirov E."/>
            <person name="Shu S."/>
            <person name="Yoshinaga Y."/>
            <person name="Zane M."/>
            <person name="Rokhsar D."/>
            <person name="Grimwood J."/>
            <person name="Schmutz J."/>
            <person name="Juenger T."/>
        </authorList>
    </citation>
    <scope>NUCLEOTIDE SEQUENCE [LARGE SCALE GENOMIC DNA]</scope>
    <source>
        <strain evidence="3">cv. HAL2</strain>
    </source>
</reference>
<organism evidence="2 3">
    <name type="scientific">Panicum hallii var. hallii</name>
    <dbReference type="NCBI Taxonomy" id="1504633"/>
    <lineage>
        <taxon>Eukaryota</taxon>
        <taxon>Viridiplantae</taxon>
        <taxon>Streptophyta</taxon>
        <taxon>Embryophyta</taxon>
        <taxon>Tracheophyta</taxon>
        <taxon>Spermatophyta</taxon>
        <taxon>Magnoliopsida</taxon>
        <taxon>Liliopsida</taxon>
        <taxon>Poales</taxon>
        <taxon>Poaceae</taxon>
        <taxon>PACMAD clade</taxon>
        <taxon>Panicoideae</taxon>
        <taxon>Panicodae</taxon>
        <taxon>Paniceae</taxon>
        <taxon>Panicinae</taxon>
        <taxon>Panicum</taxon>
        <taxon>Panicum sect. Panicum</taxon>
    </lineage>
</organism>
<name>A0A2T7D7T8_9POAL</name>
<dbReference type="AlphaFoldDB" id="A0A2T7D7T8"/>
<dbReference type="STRING" id="1504633.A0A2T7D7T8"/>
<keyword evidence="3" id="KW-1185">Reference proteome</keyword>
<evidence type="ECO:0000313" key="3">
    <source>
        <dbReference type="Proteomes" id="UP000244336"/>
    </source>
</evidence>
<proteinExistence type="predicted"/>
<dbReference type="Gramene" id="PUZ51632">
    <property type="protein sequence ID" value="PUZ51632"/>
    <property type="gene ID" value="GQ55_6G203900"/>
</dbReference>
<gene>
    <name evidence="2" type="ORF">GQ55_6G203900</name>
</gene>
<dbReference type="Proteomes" id="UP000244336">
    <property type="component" value="Chromosome 6"/>
</dbReference>
<dbReference type="PANTHER" id="PTHR44947:SF1">
    <property type="entry name" value="OS11G0303800 PROTEIN"/>
    <property type="match status" value="1"/>
</dbReference>
<sequence>MASRQKKGGSRNSPVNLESPPPPPSSAPPPSATPPARPPQTAAPPPPYASWWPGSGARNLGGQSTSANPRGSYFNLLQQPLYPPLQPIGENSYFVGVAKSMNPPSPATAPTDRVSIDIDVDDGVEASRGVKKRFWSHDEEVRLASAWLNTSKDPIHGNDKKSDSLWGQITEKFNKNS</sequence>
<evidence type="ECO:0000256" key="1">
    <source>
        <dbReference type="SAM" id="MobiDB-lite"/>
    </source>
</evidence>
<feature type="compositionally biased region" description="Pro residues" evidence="1">
    <location>
        <begin position="19"/>
        <end position="48"/>
    </location>
</feature>
<feature type="region of interest" description="Disordered" evidence="1">
    <location>
        <begin position="1"/>
        <end position="73"/>
    </location>
</feature>